<reference evidence="2 3" key="1">
    <citation type="submission" date="2020-08" db="EMBL/GenBank/DDBJ databases">
        <title>Winogradskyella ouciana sp. nov., isolated from the hadal seawater of the Mariana Trench.</title>
        <authorList>
            <person name="He X."/>
        </authorList>
    </citation>
    <scope>NUCLEOTIDE SEQUENCE [LARGE SCALE GENOMIC DNA]</scope>
    <source>
        <strain evidence="2 3">KCTC 22026</strain>
    </source>
</reference>
<feature type="domain" description="Lipocalin-like" evidence="1">
    <location>
        <begin position="26"/>
        <end position="116"/>
    </location>
</feature>
<evidence type="ECO:0000313" key="2">
    <source>
        <dbReference type="EMBL" id="MBC3846915.1"/>
    </source>
</evidence>
<proteinExistence type="predicted"/>
<accession>A0ABR6Y2I4</accession>
<keyword evidence="3" id="KW-1185">Reference proteome</keyword>
<evidence type="ECO:0000259" key="1">
    <source>
        <dbReference type="Pfam" id="PF13648"/>
    </source>
</evidence>
<comment type="caution">
    <text evidence="2">The sequence shown here is derived from an EMBL/GenBank/DDBJ whole genome shotgun (WGS) entry which is preliminary data.</text>
</comment>
<evidence type="ECO:0000313" key="3">
    <source>
        <dbReference type="Proteomes" id="UP000607435"/>
    </source>
</evidence>
<gene>
    <name evidence="2" type="ORF">H6H04_11035</name>
</gene>
<dbReference type="RefSeq" id="WP_186846014.1">
    <property type="nucleotide sequence ID" value="NZ_JACOME010000002.1"/>
</dbReference>
<organism evidence="2 3">
    <name type="scientific">Winogradskyella echinorum</name>
    <dbReference type="NCBI Taxonomy" id="538189"/>
    <lineage>
        <taxon>Bacteria</taxon>
        <taxon>Pseudomonadati</taxon>
        <taxon>Bacteroidota</taxon>
        <taxon>Flavobacteriia</taxon>
        <taxon>Flavobacteriales</taxon>
        <taxon>Flavobacteriaceae</taxon>
        <taxon>Winogradskyella</taxon>
    </lineage>
</organism>
<dbReference type="PROSITE" id="PS51257">
    <property type="entry name" value="PROKAR_LIPOPROTEIN"/>
    <property type="match status" value="1"/>
</dbReference>
<protein>
    <submittedName>
        <fullName evidence="2">Lipocalin family protein</fullName>
    </submittedName>
</protein>
<dbReference type="InterPro" id="IPR024311">
    <property type="entry name" value="Lipocalin-like"/>
</dbReference>
<sequence>MKKYLWIICLLILSCSKNPETYIKHIEGYWEITEVTLPDGSKKEYKFNEIIDYISINDSLKGFRKKLKPGINDTYYTSGDAESLEIKIENDSLNIYYATPYSIWKETVLEATPEYLRVENENKAVYLYKRYTSIKLDLE</sequence>
<dbReference type="Pfam" id="PF13648">
    <property type="entry name" value="Lipocalin_4"/>
    <property type="match status" value="1"/>
</dbReference>
<name>A0ABR6Y2I4_9FLAO</name>
<dbReference type="Proteomes" id="UP000607435">
    <property type="component" value="Unassembled WGS sequence"/>
</dbReference>
<dbReference type="EMBL" id="JACOME010000002">
    <property type="protein sequence ID" value="MBC3846915.1"/>
    <property type="molecule type" value="Genomic_DNA"/>
</dbReference>